<dbReference type="PANTHER" id="PTHR43481:SF4">
    <property type="entry name" value="GLYCEROL-1-PHOSPHATE PHOSPHOHYDROLASE 1-RELATED"/>
    <property type="match status" value="1"/>
</dbReference>
<dbReference type="PANTHER" id="PTHR43481">
    <property type="entry name" value="FRUCTOSE-1-PHOSPHATE PHOSPHATASE"/>
    <property type="match status" value="1"/>
</dbReference>
<dbReference type="OrthoDB" id="9778019at2"/>
<dbReference type="SFLD" id="SFLDG01129">
    <property type="entry name" value="C1.5:_HAD__Beta-PGM__Phosphata"/>
    <property type="match status" value="1"/>
</dbReference>
<dbReference type="CDD" id="cd07505">
    <property type="entry name" value="HAD_BPGM-like"/>
    <property type="match status" value="1"/>
</dbReference>
<dbReference type="InterPro" id="IPR051806">
    <property type="entry name" value="HAD-like_SPP"/>
</dbReference>
<name>A0A1I2B252_9BACT</name>
<dbReference type="SFLD" id="SFLDS00003">
    <property type="entry name" value="Haloacid_Dehalogenase"/>
    <property type="match status" value="1"/>
</dbReference>
<organism evidence="1 2">
    <name type="scientific">Nannocystis exedens</name>
    <dbReference type="NCBI Taxonomy" id="54"/>
    <lineage>
        <taxon>Bacteria</taxon>
        <taxon>Pseudomonadati</taxon>
        <taxon>Myxococcota</taxon>
        <taxon>Polyangia</taxon>
        <taxon>Nannocystales</taxon>
        <taxon>Nannocystaceae</taxon>
        <taxon>Nannocystis</taxon>
    </lineage>
</organism>
<dbReference type="InterPro" id="IPR023214">
    <property type="entry name" value="HAD_sf"/>
</dbReference>
<dbReference type="AlphaFoldDB" id="A0A1I2B252"/>
<dbReference type="SUPFAM" id="SSF56784">
    <property type="entry name" value="HAD-like"/>
    <property type="match status" value="1"/>
</dbReference>
<dbReference type="GO" id="GO:0050308">
    <property type="term" value="F:sugar-phosphatase activity"/>
    <property type="evidence" value="ECO:0007669"/>
    <property type="project" value="TreeGrafter"/>
</dbReference>
<protein>
    <submittedName>
        <fullName evidence="1">Haloacid dehalogenase superfamily, subfamily IA, variant 3 with third motif having DD or ED</fullName>
    </submittedName>
</protein>
<dbReference type="EMBL" id="FOMX01000014">
    <property type="protein sequence ID" value="SFE50067.1"/>
    <property type="molecule type" value="Genomic_DNA"/>
</dbReference>
<dbReference type="RefSeq" id="WP_096332160.1">
    <property type="nucleotide sequence ID" value="NZ_FOMX01000014.1"/>
</dbReference>
<dbReference type="NCBIfam" id="TIGR01509">
    <property type="entry name" value="HAD-SF-IA-v3"/>
    <property type="match status" value="1"/>
</dbReference>
<sequence length="228" mass="23751">MLGLPQALLLDLDGTLVRSEHIHTEGLVRFCAGRGLELSEHERLFVIGHAWQEIYAELRLEARLGATLAEVLAGTMAAKDAMFAAGLRLPVLEGARELVSLAHAAGIAVAIVSGSARSEIVQALAVLEIGEMLRFYVGAEDVIRGKPSPEGYVLAAQRLGAAPERCLVVEDSEAGIAAGLAAGMRVLATAAANPPPGQPGHQLQHAAHRVVPGLASLQLADLAAVMTS</sequence>
<evidence type="ECO:0000313" key="2">
    <source>
        <dbReference type="Proteomes" id="UP000199400"/>
    </source>
</evidence>
<gene>
    <name evidence="1" type="ORF">SAMN02745121_04514</name>
</gene>
<proteinExistence type="predicted"/>
<dbReference type="Proteomes" id="UP000199400">
    <property type="component" value="Unassembled WGS sequence"/>
</dbReference>
<dbReference type="InterPro" id="IPR036412">
    <property type="entry name" value="HAD-like_sf"/>
</dbReference>
<reference evidence="2" key="1">
    <citation type="submission" date="2016-10" db="EMBL/GenBank/DDBJ databases">
        <authorList>
            <person name="Varghese N."/>
            <person name="Submissions S."/>
        </authorList>
    </citation>
    <scope>NUCLEOTIDE SEQUENCE [LARGE SCALE GENOMIC DNA]</scope>
    <source>
        <strain evidence="2">ATCC 25963</strain>
    </source>
</reference>
<dbReference type="Pfam" id="PF00702">
    <property type="entry name" value="Hydrolase"/>
    <property type="match status" value="1"/>
</dbReference>
<dbReference type="InterPro" id="IPR023198">
    <property type="entry name" value="PGP-like_dom2"/>
</dbReference>
<keyword evidence="2" id="KW-1185">Reference proteome</keyword>
<evidence type="ECO:0000313" key="1">
    <source>
        <dbReference type="EMBL" id="SFE50067.1"/>
    </source>
</evidence>
<dbReference type="InterPro" id="IPR006439">
    <property type="entry name" value="HAD-SF_hydro_IA"/>
</dbReference>
<dbReference type="STRING" id="54.SAMN02745121_04514"/>
<dbReference type="Gene3D" id="1.10.150.240">
    <property type="entry name" value="Putative phosphatase, domain 2"/>
    <property type="match status" value="1"/>
</dbReference>
<dbReference type="Gene3D" id="3.40.50.1000">
    <property type="entry name" value="HAD superfamily/HAD-like"/>
    <property type="match status" value="1"/>
</dbReference>
<accession>A0A1I2B252</accession>